<comment type="similarity">
    <text evidence="2">Belongs to the SKN1/KRE6 family.</text>
</comment>
<comment type="caution">
    <text evidence="12">The sequence shown here is derived from an EMBL/GenBank/DDBJ whole genome shotgun (WGS) entry which is preliminary data.</text>
</comment>
<dbReference type="CDD" id="cd02180">
    <property type="entry name" value="GH16_fungal_KRE6_glucanase"/>
    <property type="match status" value="1"/>
</dbReference>
<dbReference type="Pfam" id="PF03935">
    <property type="entry name" value="SKN1_KRE6_Sbg1"/>
    <property type="match status" value="1"/>
</dbReference>
<evidence type="ECO:0000256" key="7">
    <source>
        <dbReference type="ARBA" id="ARBA00023180"/>
    </source>
</evidence>
<keyword evidence="3 10" id="KW-0812">Transmembrane</keyword>
<keyword evidence="8" id="KW-0961">Cell wall biogenesis/degradation</keyword>
<evidence type="ECO:0000313" key="12">
    <source>
        <dbReference type="EMBL" id="TIB80953.1"/>
    </source>
</evidence>
<proteinExistence type="inferred from homology"/>
<evidence type="ECO:0000256" key="5">
    <source>
        <dbReference type="ARBA" id="ARBA00022989"/>
    </source>
</evidence>
<feature type="compositionally biased region" description="Low complexity" evidence="9">
    <location>
        <begin position="13"/>
        <end position="27"/>
    </location>
</feature>
<dbReference type="GO" id="GO:0031505">
    <property type="term" value="P:fungal-type cell wall organization"/>
    <property type="evidence" value="ECO:0007669"/>
    <property type="project" value="TreeGrafter"/>
</dbReference>
<dbReference type="Gene3D" id="2.60.120.200">
    <property type="match status" value="1"/>
</dbReference>
<dbReference type="PANTHER" id="PTHR31361">
    <property type="entry name" value="BETA-GLUCAN SYNTHESIS-ASSOCIATED PROTEIN KRE6-RELATED"/>
    <property type="match status" value="1"/>
</dbReference>
<dbReference type="GO" id="GO:0006078">
    <property type="term" value="P:(1-&gt;6)-beta-D-glucan biosynthetic process"/>
    <property type="evidence" value="ECO:0007669"/>
    <property type="project" value="TreeGrafter"/>
</dbReference>
<dbReference type="InterPro" id="IPR000757">
    <property type="entry name" value="Beta-glucanase-like"/>
</dbReference>
<sequence>MPLQSPKRPGDASNRSKSSKSESQMSKLTKLPPRTESKTTPPHSASAADIDIEAEAESDNLATPPARRIASASQSYGLRNDAAVTPTKEPQSLEDEIDATLNNSNVGPDTIAVARGELGANLGPYASSEIMQPSKSNLSSTFTAPIMQNEDTRYSRYSTISTDIEYKDSPYRHSIPATVIQKKEDDDRVNTNLPFRNALFWDHLKDDTDMDDDGLHTFDVKSKAPESSGFYPFSGRGWLNFGMIGVLIGALLMLFAGYPILSFFHDQGQTTEGAYNLGGINATGQIPVLPGVRGLVDDDTPEDVKHRVGYDGKNYKLVFSDEFEQEGRTFFPGEDPFFEAVNIWYWPTGDMEWYSPEQVMTRDGALEITMENTDVGDLHYKSGMVQSWNKFCFSGGIIEFAIQLPGRGDVSGFWPGAWTMGNLGRPGYGASTEGTWPYSYDSCDVGTMPNQTNKGGTGPIGALNSNEGNALSVLPGQKLSSCTCKGEDHPGPHHSVGRGAPEIDALEAQTDFVRKGGAASQSGQFAPFDYGYDWRDGEDYTPIYDRTNTELNSYKGGVYQEAVSGVTFLGNDAYELTKQEFMKFGFEYSADPKTRDTNSITWFVDDDRTWTMNAAAVGPDERVEIGQRLVSEEPMSIIMNFGMADGFSAVELDKLNFPATMRVDYVRIYQPEDHINVGCNPPSRPTTDYINDHLDAYMNANVTQWEKLGYSWPKSSFKDEC</sequence>
<evidence type="ECO:0000256" key="10">
    <source>
        <dbReference type="SAM" id="Phobius"/>
    </source>
</evidence>
<dbReference type="Proteomes" id="UP000310685">
    <property type="component" value="Unassembled WGS sequence"/>
</dbReference>
<dbReference type="SUPFAM" id="SSF49899">
    <property type="entry name" value="Concanavalin A-like lectins/glucanases"/>
    <property type="match status" value="1"/>
</dbReference>
<name>A0A4T0PWC6_9BASI</name>
<dbReference type="PANTHER" id="PTHR31361:SF15">
    <property type="entry name" value="GH16 DOMAIN-CONTAINING PROTEIN"/>
    <property type="match status" value="1"/>
</dbReference>
<keyword evidence="7" id="KW-0325">Glycoprotein</keyword>
<protein>
    <submittedName>
        <fullName evidence="12">Concanavalin A-like lectin/glucanase</fullName>
    </submittedName>
</protein>
<feature type="domain" description="GH16" evidence="11">
    <location>
        <begin position="308"/>
        <end position="674"/>
    </location>
</feature>
<keyword evidence="4" id="KW-0735">Signal-anchor</keyword>
<keyword evidence="12" id="KW-0430">Lectin</keyword>
<evidence type="ECO:0000256" key="4">
    <source>
        <dbReference type="ARBA" id="ARBA00022968"/>
    </source>
</evidence>
<evidence type="ECO:0000256" key="8">
    <source>
        <dbReference type="ARBA" id="ARBA00023316"/>
    </source>
</evidence>
<evidence type="ECO:0000259" key="11">
    <source>
        <dbReference type="PROSITE" id="PS51762"/>
    </source>
</evidence>
<dbReference type="InterPro" id="IPR005629">
    <property type="entry name" value="Skn1/Kre6/Sbg1"/>
</dbReference>
<gene>
    <name evidence="12" type="ORF">E3Q22_01604</name>
</gene>
<evidence type="ECO:0000313" key="13">
    <source>
        <dbReference type="Proteomes" id="UP000310685"/>
    </source>
</evidence>
<dbReference type="AlphaFoldDB" id="A0A4T0PWC6"/>
<feature type="region of interest" description="Disordered" evidence="9">
    <location>
        <begin position="1"/>
        <end position="65"/>
    </location>
</feature>
<evidence type="ECO:0000256" key="3">
    <source>
        <dbReference type="ARBA" id="ARBA00022692"/>
    </source>
</evidence>
<evidence type="ECO:0000256" key="6">
    <source>
        <dbReference type="ARBA" id="ARBA00023136"/>
    </source>
</evidence>
<dbReference type="FunFam" id="2.60.120.200:FF:000140">
    <property type="entry name" value="Beta-glucan synthesis-associated protein"/>
    <property type="match status" value="1"/>
</dbReference>
<reference evidence="12 13" key="1">
    <citation type="submission" date="2019-03" db="EMBL/GenBank/DDBJ databases">
        <title>Sequencing 25 genomes of Wallemia mellicola.</title>
        <authorList>
            <person name="Gostincar C."/>
        </authorList>
    </citation>
    <scope>NUCLEOTIDE SEQUENCE [LARGE SCALE GENOMIC DNA]</scope>
    <source>
        <strain evidence="12 13">EXF-6152</strain>
    </source>
</reference>
<dbReference type="GO" id="GO:0015926">
    <property type="term" value="F:glucosidase activity"/>
    <property type="evidence" value="ECO:0007669"/>
    <property type="project" value="TreeGrafter"/>
</dbReference>
<dbReference type="InterPro" id="IPR013320">
    <property type="entry name" value="ConA-like_dom_sf"/>
</dbReference>
<evidence type="ECO:0000256" key="2">
    <source>
        <dbReference type="ARBA" id="ARBA00010962"/>
    </source>
</evidence>
<evidence type="ECO:0000256" key="1">
    <source>
        <dbReference type="ARBA" id="ARBA00004606"/>
    </source>
</evidence>
<comment type="subcellular location">
    <subcellularLocation>
        <location evidence="1">Membrane</location>
        <topology evidence="1">Single-pass type II membrane protein</topology>
    </subcellularLocation>
</comment>
<feature type="transmembrane region" description="Helical" evidence="10">
    <location>
        <begin position="238"/>
        <end position="261"/>
    </location>
</feature>
<dbReference type="FunFam" id="2.60.120.200:FF:000135">
    <property type="entry name" value="Related to KRE6-glucan synthase subunit"/>
    <property type="match status" value="1"/>
</dbReference>
<evidence type="ECO:0000256" key="9">
    <source>
        <dbReference type="SAM" id="MobiDB-lite"/>
    </source>
</evidence>
<dbReference type="GO" id="GO:0005886">
    <property type="term" value="C:plasma membrane"/>
    <property type="evidence" value="ECO:0007669"/>
    <property type="project" value="TreeGrafter"/>
</dbReference>
<keyword evidence="6 10" id="KW-0472">Membrane</keyword>
<dbReference type="GO" id="GO:0005789">
    <property type="term" value="C:endoplasmic reticulum membrane"/>
    <property type="evidence" value="ECO:0007669"/>
    <property type="project" value="TreeGrafter"/>
</dbReference>
<dbReference type="PROSITE" id="PS51762">
    <property type="entry name" value="GH16_2"/>
    <property type="match status" value="1"/>
</dbReference>
<organism evidence="12 13">
    <name type="scientific">Wallemia mellicola</name>
    <dbReference type="NCBI Taxonomy" id="1708541"/>
    <lineage>
        <taxon>Eukaryota</taxon>
        <taxon>Fungi</taxon>
        <taxon>Dikarya</taxon>
        <taxon>Basidiomycota</taxon>
        <taxon>Wallemiomycotina</taxon>
        <taxon>Wallemiomycetes</taxon>
        <taxon>Wallemiales</taxon>
        <taxon>Wallemiaceae</taxon>
        <taxon>Wallemia</taxon>
    </lineage>
</organism>
<accession>A0A4T0PWC6</accession>
<dbReference type="GO" id="GO:0030246">
    <property type="term" value="F:carbohydrate binding"/>
    <property type="evidence" value="ECO:0007669"/>
    <property type="project" value="UniProtKB-KW"/>
</dbReference>
<keyword evidence="5 10" id="KW-1133">Transmembrane helix</keyword>
<dbReference type="EMBL" id="SPRC01000012">
    <property type="protein sequence ID" value="TIB80953.1"/>
    <property type="molecule type" value="Genomic_DNA"/>
</dbReference>